<evidence type="ECO:0000313" key="4">
    <source>
        <dbReference type="Proteomes" id="UP000229263"/>
    </source>
</evidence>
<keyword evidence="4" id="KW-1185">Reference proteome</keyword>
<dbReference type="InterPro" id="IPR050807">
    <property type="entry name" value="TransReg_Diox_bact_type"/>
</dbReference>
<dbReference type="InterPro" id="IPR010982">
    <property type="entry name" value="Lambda_DNA-bd_dom_sf"/>
</dbReference>
<dbReference type="Gene3D" id="2.60.120.10">
    <property type="entry name" value="Jelly Rolls"/>
    <property type="match status" value="1"/>
</dbReference>
<evidence type="ECO:0000256" key="1">
    <source>
        <dbReference type="ARBA" id="ARBA00023125"/>
    </source>
</evidence>
<dbReference type="Pfam" id="PF01381">
    <property type="entry name" value="HTH_3"/>
    <property type="match status" value="1"/>
</dbReference>
<feature type="domain" description="HTH cro/C1-type" evidence="2">
    <location>
        <begin position="27"/>
        <end position="81"/>
    </location>
</feature>
<evidence type="ECO:0000259" key="2">
    <source>
        <dbReference type="PROSITE" id="PS50943"/>
    </source>
</evidence>
<organism evidence="3 4">
    <name type="scientific">Glutamicibacter mysorens</name>
    <dbReference type="NCBI Taxonomy" id="257984"/>
    <lineage>
        <taxon>Bacteria</taxon>
        <taxon>Bacillati</taxon>
        <taxon>Actinomycetota</taxon>
        <taxon>Actinomycetes</taxon>
        <taxon>Micrococcales</taxon>
        <taxon>Micrococcaceae</taxon>
        <taxon>Glutamicibacter</taxon>
    </lineage>
</organism>
<protein>
    <submittedName>
        <fullName evidence="3">XRE family transcriptional regulator</fullName>
    </submittedName>
</protein>
<dbReference type="CDD" id="cd02209">
    <property type="entry name" value="cupin_XRE_C"/>
    <property type="match status" value="1"/>
</dbReference>
<accession>A0ABX4N350</accession>
<gene>
    <name evidence="3" type="ORF">ATK23_2115</name>
</gene>
<dbReference type="SMART" id="SM00530">
    <property type="entry name" value="HTH_XRE"/>
    <property type="match status" value="1"/>
</dbReference>
<sequence>MSKIHDKASLIRDNADMDHNGTIANNIRRFRRERGLSLGELSRRTGTSKQTLSRIESGEGNPTIGTLETICEGLGISMPALLSTYGSNIQLQRASEGTFHEHPVGSVRDLDRIYGTGFAETSIIRVQVREEAEFRPHSRGTLHQVYVISGQVCITGEFDRVELSPGDSFRFPGDIKHGYRALSHEAVLHVTTTIPQVAQFKPLD</sequence>
<comment type="caution">
    <text evidence="3">The sequence shown here is derived from an EMBL/GenBank/DDBJ whole genome shotgun (WGS) entry which is preliminary data.</text>
</comment>
<evidence type="ECO:0000313" key="3">
    <source>
        <dbReference type="EMBL" id="PJJ44869.1"/>
    </source>
</evidence>
<dbReference type="InterPro" id="IPR011051">
    <property type="entry name" value="RmlC_Cupin_sf"/>
</dbReference>
<dbReference type="PANTHER" id="PTHR46797">
    <property type="entry name" value="HTH-TYPE TRANSCRIPTIONAL REGULATOR"/>
    <property type="match status" value="1"/>
</dbReference>
<name>A0ABX4N350_9MICC</name>
<dbReference type="InterPro" id="IPR013096">
    <property type="entry name" value="Cupin_2"/>
</dbReference>
<dbReference type="CDD" id="cd00093">
    <property type="entry name" value="HTH_XRE"/>
    <property type="match status" value="1"/>
</dbReference>
<dbReference type="InterPro" id="IPR014710">
    <property type="entry name" value="RmlC-like_jellyroll"/>
</dbReference>
<dbReference type="SUPFAM" id="SSF47413">
    <property type="entry name" value="lambda repressor-like DNA-binding domains"/>
    <property type="match status" value="1"/>
</dbReference>
<dbReference type="Proteomes" id="UP000229263">
    <property type="component" value="Unassembled WGS sequence"/>
</dbReference>
<proteinExistence type="predicted"/>
<dbReference type="EMBL" id="PGEY01000001">
    <property type="protein sequence ID" value="PJJ44869.1"/>
    <property type="molecule type" value="Genomic_DNA"/>
</dbReference>
<reference evidence="3 4" key="1">
    <citation type="submission" date="2017-11" db="EMBL/GenBank/DDBJ databases">
        <title>Sequencing the genomes of 1000 actinobacteria strains.</title>
        <authorList>
            <person name="Klenk H.-P."/>
        </authorList>
    </citation>
    <scope>NUCLEOTIDE SEQUENCE [LARGE SCALE GENOMIC DNA]</scope>
    <source>
        <strain evidence="3 4">DSM 12798</strain>
    </source>
</reference>
<dbReference type="Pfam" id="PF07883">
    <property type="entry name" value="Cupin_2"/>
    <property type="match status" value="1"/>
</dbReference>
<dbReference type="SUPFAM" id="SSF51182">
    <property type="entry name" value="RmlC-like cupins"/>
    <property type="match status" value="1"/>
</dbReference>
<keyword evidence="1" id="KW-0238">DNA-binding</keyword>
<dbReference type="PROSITE" id="PS50943">
    <property type="entry name" value="HTH_CROC1"/>
    <property type="match status" value="1"/>
</dbReference>
<dbReference type="PANTHER" id="PTHR46797:SF1">
    <property type="entry name" value="METHYLPHOSPHONATE SYNTHASE"/>
    <property type="match status" value="1"/>
</dbReference>
<dbReference type="Gene3D" id="1.10.260.40">
    <property type="entry name" value="lambda repressor-like DNA-binding domains"/>
    <property type="match status" value="1"/>
</dbReference>
<dbReference type="InterPro" id="IPR001387">
    <property type="entry name" value="Cro/C1-type_HTH"/>
</dbReference>